<keyword evidence="2" id="KW-0732">Signal</keyword>
<feature type="compositionally biased region" description="Acidic residues" evidence="1">
    <location>
        <begin position="231"/>
        <end position="243"/>
    </location>
</feature>
<evidence type="ECO:0000256" key="2">
    <source>
        <dbReference type="SAM" id="SignalP"/>
    </source>
</evidence>
<reference evidence="4" key="1">
    <citation type="submission" date="2016-11" db="UniProtKB">
        <authorList>
            <consortium name="WormBaseParasite"/>
        </authorList>
    </citation>
    <scope>IDENTIFICATION</scope>
</reference>
<name>A0A1I8C2R5_MELHA</name>
<feature type="compositionally biased region" description="Basic and acidic residues" evidence="1">
    <location>
        <begin position="171"/>
        <end position="182"/>
    </location>
</feature>
<evidence type="ECO:0000256" key="1">
    <source>
        <dbReference type="SAM" id="MobiDB-lite"/>
    </source>
</evidence>
<feature type="compositionally biased region" description="Polar residues" evidence="1">
    <location>
        <begin position="209"/>
        <end position="220"/>
    </location>
</feature>
<dbReference type="AlphaFoldDB" id="A0A1I8C2R5"/>
<dbReference type="WBParaSite" id="MhA1_Contig999.frz3.gene8">
    <property type="protein sequence ID" value="MhA1_Contig999.frz3.gene8"/>
    <property type="gene ID" value="MhA1_Contig999.frz3.gene8"/>
</dbReference>
<keyword evidence="3" id="KW-1185">Reference proteome</keyword>
<accession>A0A1I8C2R5</accession>
<organism evidence="3 4">
    <name type="scientific">Meloidogyne hapla</name>
    <name type="common">Root-knot nematode worm</name>
    <dbReference type="NCBI Taxonomy" id="6305"/>
    <lineage>
        <taxon>Eukaryota</taxon>
        <taxon>Metazoa</taxon>
        <taxon>Ecdysozoa</taxon>
        <taxon>Nematoda</taxon>
        <taxon>Chromadorea</taxon>
        <taxon>Rhabditida</taxon>
        <taxon>Tylenchina</taxon>
        <taxon>Tylenchomorpha</taxon>
        <taxon>Tylenchoidea</taxon>
        <taxon>Meloidogynidae</taxon>
        <taxon>Meloidogyninae</taxon>
        <taxon>Meloidogyne</taxon>
    </lineage>
</organism>
<feature type="signal peptide" evidence="2">
    <location>
        <begin position="1"/>
        <end position="26"/>
    </location>
</feature>
<evidence type="ECO:0000313" key="4">
    <source>
        <dbReference type="WBParaSite" id="MhA1_Contig999.frz3.gene8"/>
    </source>
</evidence>
<feature type="compositionally biased region" description="Acidic residues" evidence="1">
    <location>
        <begin position="191"/>
        <end position="202"/>
    </location>
</feature>
<proteinExistence type="predicted"/>
<evidence type="ECO:0000313" key="3">
    <source>
        <dbReference type="Proteomes" id="UP000095281"/>
    </source>
</evidence>
<dbReference type="Proteomes" id="UP000095281">
    <property type="component" value="Unplaced"/>
</dbReference>
<feature type="chain" id="PRO_5009316410" evidence="2">
    <location>
        <begin position="27"/>
        <end position="375"/>
    </location>
</feature>
<feature type="compositionally biased region" description="Polar residues" evidence="1">
    <location>
        <begin position="132"/>
        <end position="142"/>
    </location>
</feature>
<feature type="region of interest" description="Disordered" evidence="1">
    <location>
        <begin position="131"/>
        <end position="245"/>
    </location>
</feature>
<protein>
    <submittedName>
        <fullName evidence="4">Uncharacterized protein</fullName>
    </submittedName>
</protein>
<sequence length="375" mass="43424">MIRLKFNSILFLFLLLFIYFSQNVEGGKDKVPEQTEEAAKEIKTNRNVWGKKQTILGKNEVKGEEKDEKEYENNFPLFNGKKLHKKEIREYSYLNQNKNKEKYPEFLKREEESKNQDKNQGKEENVEILNFQKDSVQSSPKSSGEDTVAAQEKEKIEKANNLVESSTSNQSDRDLPPEEKCSESSQCLKTEEDENEEKEEDELNIKNLFSPNNSVHSSPKSSEEQSVVIDPTEESNENLSDGDLENKFCNETIEFLKNEKEKEEKGKGKLKMGESVKSFIQNGQIQGNLKQTRGFSRNLRRKKVRFYRNQANSDGESSSTFQQQLTQKSPNAFVGYNNFRRNLNQPKPLFKPYQTNYQQNSSVLGKPQAHLNNLQ</sequence>